<dbReference type="EMBL" id="UINC01019485">
    <property type="protein sequence ID" value="SVA82524.1"/>
    <property type="molecule type" value="Genomic_DNA"/>
</dbReference>
<feature type="non-terminal residue" evidence="1">
    <location>
        <position position="64"/>
    </location>
</feature>
<organism evidence="1">
    <name type="scientific">marine metagenome</name>
    <dbReference type="NCBI Taxonomy" id="408172"/>
    <lineage>
        <taxon>unclassified sequences</taxon>
        <taxon>metagenomes</taxon>
        <taxon>ecological metagenomes</taxon>
    </lineage>
</organism>
<proteinExistence type="predicted"/>
<accession>A0A381Z038</accession>
<sequence length="64" mass="7004">MMTHRMRGLLISVLLVTAVAEMRRMFLWLWMAVASLGIALGLMAAEPPEPLDCTAEDGDDAESV</sequence>
<dbReference type="AlphaFoldDB" id="A0A381Z038"/>
<reference evidence="1" key="1">
    <citation type="submission" date="2018-05" db="EMBL/GenBank/DDBJ databases">
        <authorList>
            <person name="Lanie J.A."/>
            <person name="Ng W.-L."/>
            <person name="Kazmierczak K.M."/>
            <person name="Andrzejewski T.M."/>
            <person name="Davidsen T.M."/>
            <person name="Wayne K.J."/>
            <person name="Tettelin H."/>
            <person name="Glass J.I."/>
            <person name="Rusch D."/>
            <person name="Podicherti R."/>
            <person name="Tsui H.-C.T."/>
            <person name="Winkler M.E."/>
        </authorList>
    </citation>
    <scope>NUCLEOTIDE SEQUENCE</scope>
</reference>
<name>A0A381Z038_9ZZZZ</name>
<protein>
    <submittedName>
        <fullName evidence="1">Uncharacterized protein</fullName>
    </submittedName>
</protein>
<evidence type="ECO:0000313" key="1">
    <source>
        <dbReference type="EMBL" id="SVA82524.1"/>
    </source>
</evidence>
<gene>
    <name evidence="1" type="ORF">METZ01_LOCUS135378</name>
</gene>